<evidence type="ECO:0000313" key="2">
    <source>
        <dbReference type="Proteomes" id="UP001220238"/>
    </source>
</evidence>
<accession>A0AB38XX45</accession>
<evidence type="ECO:0000313" key="1">
    <source>
        <dbReference type="EMBL" id="WET44797.1"/>
    </source>
</evidence>
<name>A0AB38XX45_CORAY</name>
<dbReference type="AlphaFoldDB" id="A0AB38XX45"/>
<dbReference type="GeneID" id="92769463"/>
<reference evidence="1" key="1">
    <citation type="submission" date="2023-03" db="EMBL/GenBank/DDBJ databases">
        <title>Corynebacterium amycolatum SB-1.</title>
        <authorList>
            <person name="Jo H."/>
        </authorList>
    </citation>
    <scope>NUCLEOTIDE SEQUENCE</scope>
    <source>
        <strain evidence="1">SB-1</strain>
    </source>
</reference>
<dbReference type="RefSeq" id="WP_038628090.1">
    <property type="nucleotide sequence ID" value="NZ_CP046975.1"/>
</dbReference>
<proteinExistence type="predicted"/>
<protein>
    <submittedName>
        <fullName evidence="1">DUF1542 domain-containing protein</fullName>
    </submittedName>
</protein>
<organism evidence="1 2">
    <name type="scientific">Corynebacterium amycolatum</name>
    <dbReference type="NCBI Taxonomy" id="43765"/>
    <lineage>
        <taxon>Bacteria</taxon>
        <taxon>Bacillati</taxon>
        <taxon>Actinomycetota</taxon>
        <taxon>Actinomycetes</taxon>
        <taxon>Mycobacteriales</taxon>
        <taxon>Corynebacteriaceae</taxon>
        <taxon>Corynebacterium</taxon>
    </lineage>
</organism>
<dbReference type="EMBL" id="CP120206">
    <property type="protein sequence ID" value="WET44797.1"/>
    <property type="molecule type" value="Genomic_DNA"/>
</dbReference>
<gene>
    <name evidence="1" type="ORF">P2W56_05075</name>
</gene>
<sequence length="288" mass="29552">MGALILIAITVGGAIIIASMAQNRSNRAFDARQNNQLEDAVADARRWIERLGSQVLNLAGTDLASTQALADASERYNAASSQISTARTPAQARMARESALEGLHYINAAREIMGLPAGPTLPPLEGQKAAGSVTETRTIEHEGHSVTASPYATPETPNYYPGGRVAGRPVPAGWYSEPWWKSALRTGVWTAGSMLLFSTLFHGMAGVAYGADEFASGMGTGADDFGGTEDFGAEDFGGDDFGGDFGGGGADAGDAGDGGGFFDGLFGGGDGGSDGGGFFDGGFDGFDI</sequence>
<dbReference type="Proteomes" id="UP001220238">
    <property type="component" value="Chromosome"/>
</dbReference>